<evidence type="ECO:0000256" key="1">
    <source>
        <dbReference type="PROSITE-ProRule" id="PRU00175"/>
    </source>
</evidence>
<dbReference type="SUPFAM" id="SSF57850">
    <property type="entry name" value="RING/U-box"/>
    <property type="match status" value="1"/>
</dbReference>
<evidence type="ECO:0000313" key="5">
    <source>
        <dbReference type="EMBL" id="OSX76996.1"/>
    </source>
</evidence>
<evidence type="ECO:0008006" key="7">
    <source>
        <dbReference type="Google" id="ProtNLM"/>
    </source>
</evidence>
<dbReference type="OrthoDB" id="1107553at2759"/>
<evidence type="ECO:0000259" key="4">
    <source>
        <dbReference type="PROSITE" id="PS51114"/>
    </source>
</evidence>
<organism evidence="5 6">
    <name type="scientific">Porphyra umbilicalis</name>
    <name type="common">Purple laver</name>
    <name type="synonym">Red alga</name>
    <dbReference type="NCBI Taxonomy" id="2786"/>
    <lineage>
        <taxon>Eukaryota</taxon>
        <taxon>Rhodophyta</taxon>
        <taxon>Bangiophyceae</taxon>
        <taxon>Bangiales</taxon>
        <taxon>Bangiaceae</taxon>
        <taxon>Porphyra</taxon>
    </lineage>
</organism>
<dbReference type="GO" id="GO:0005886">
    <property type="term" value="C:plasma membrane"/>
    <property type="evidence" value="ECO:0007669"/>
    <property type="project" value="TreeGrafter"/>
</dbReference>
<dbReference type="SMART" id="SM01198">
    <property type="entry name" value="FBA"/>
    <property type="match status" value="1"/>
</dbReference>
<evidence type="ECO:0000256" key="2">
    <source>
        <dbReference type="SAM" id="MobiDB-lite"/>
    </source>
</evidence>
<proteinExistence type="predicted"/>
<evidence type="ECO:0000313" key="6">
    <source>
        <dbReference type="Proteomes" id="UP000218209"/>
    </source>
</evidence>
<dbReference type="GO" id="GO:0061630">
    <property type="term" value="F:ubiquitin protein ligase activity"/>
    <property type="evidence" value="ECO:0007669"/>
    <property type="project" value="TreeGrafter"/>
</dbReference>
<dbReference type="InterPro" id="IPR007397">
    <property type="entry name" value="F-box-assoc_dom"/>
</dbReference>
<dbReference type="SUPFAM" id="SSF49785">
    <property type="entry name" value="Galactose-binding domain-like"/>
    <property type="match status" value="1"/>
</dbReference>
<dbReference type="GO" id="GO:0008270">
    <property type="term" value="F:zinc ion binding"/>
    <property type="evidence" value="ECO:0007669"/>
    <property type="project" value="UniProtKB-KW"/>
</dbReference>
<dbReference type="Pfam" id="PF04300">
    <property type="entry name" value="FBA"/>
    <property type="match status" value="1"/>
</dbReference>
<protein>
    <recommendedName>
        <fullName evidence="7">RING-type domain-containing protein</fullName>
    </recommendedName>
</protein>
<keyword evidence="1" id="KW-0862">Zinc</keyword>
<feature type="domain" description="RING-type" evidence="3">
    <location>
        <begin position="32"/>
        <end position="83"/>
    </location>
</feature>
<feature type="compositionally biased region" description="Gly residues" evidence="2">
    <location>
        <begin position="401"/>
        <end position="420"/>
    </location>
</feature>
<dbReference type="GO" id="GO:0005634">
    <property type="term" value="C:nucleus"/>
    <property type="evidence" value="ECO:0007669"/>
    <property type="project" value="TreeGrafter"/>
</dbReference>
<dbReference type="Gene3D" id="2.60.120.260">
    <property type="entry name" value="Galactose-binding domain-like"/>
    <property type="match status" value="1"/>
</dbReference>
<dbReference type="InterPro" id="IPR001841">
    <property type="entry name" value="Znf_RING"/>
</dbReference>
<gene>
    <name evidence="5" type="ORF">BU14_0166s0036</name>
</gene>
<feature type="region of interest" description="Disordered" evidence="2">
    <location>
        <begin position="401"/>
        <end position="422"/>
    </location>
</feature>
<sequence>MARVRPPSAPRHLLPPALPPAPPPFNDTADDCAICLSPLAEAPVITLPCGHVWHTACVRAQLTHARPDPARRLAFAGTACAKCGAWAEHPALRDVAAVPAAVRQAVDRLLVERLGPDADLDAARREAAFYLCSACEAPFFGGTAACAREHDRDALPPDERVCPACTVSVACAGRPACVQPLPAGRSTHRNGPDPACEQLYACGACTSSGQDGGRGGAAAAAAAPATSRNLLVNPSAAAGTAGWHVLRALGQAWSTEASAVPLSPGVRRNFVSTYITCVMAQVVDLSAVVRRPGEVVLSVAAAFSARTDCSSWYTLEAALYDGACGELQYRTTGRVPAPADCWMPATHELGPAPAARYVVICLRGADDRGWAGDYGSKATDCACRVRLGGVTEADLLADAPAGGGSGGGGGGGGSGGGGRGVPTAVETRRVLAAFWNQRMVASRHSRHRQFQRYEFGFD</sequence>
<dbReference type="SMART" id="SM00184">
    <property type="entry name" value="RING"/>
    <property type="match status" value="1"/>
</dbReference>
<dbReference type="PANTHER" id="PTHR45943:SF2">
    <property type="entry name" value="RING-TYPE DOMAIN-CONTAINING PROTEIN"/>
    <property type="match status" value="1"/>
</dbReference>
<evidence type="ECO:0000259" key="3">
    <source>
        <dbReference type="PROSITE" id="PS50089"/>
    </source>
</evidence>
<dbReference type="Proteomes" id="UP000218209">
    <property type="component" value="Unassembled WGS sequence"/>
</dbReference>
<feature type="region of interest" description="Disordered" evidence="2">
    <location>
        <begin position="1"/>
        <end position="21"/>
    </location>
</feature>
<accession>A0A1X6P8A3</accession>
<dbReference type="EMBL" id="KV918849">
    <property type="protein sequence ID" value="OSX76996.1"/>
    <property type="molecule type" value="Genomic_DNA"/>
</dbReference>
<dbReference type="Pfam" id="PF17123">
    <property type="entry name" value="zf-RING_11"/>
    <property type="match status" value="1"/>
</dbReference>
<feature type="domain" description="FBA" evidence="4">
    <location>
        <begin position="219"/>
        <end position="387"/>
    </location>
</feature>
<dbReference type="PANTHER" id="PTHR45943">
    <property type="entry name" value="E3 UBIQUITIN-PROTEIN LIGASE MYCBP2"/>
    <property type="match status" value="1"/>
</dbReference>
<keyword evidence="1" id="KW-0863">Zinc-finger</keyword>
<dbReference type="AlphaFoldDB" id="A0A1X6P8A3"/>
<dbReference type="PROSITE" id="PS51114">
    <property type="entry name" value="FBA"/>
    <property type="match status" value="1"/>
</dbReference>
<dbReference type="Gene3D" id="3.30.40.10">
    <property type="entry name" value="Zinc/RING finger domain, C3HC4 (zinc finger)"/>
    <property type="match status" value="1"/>
</dbReference>
<dbReference type="InterPro" id="IPR008979">
    <property type="entry name" value="Galactose-bd-like_sf"/>
</dbReference>
<dbReference type="PROSITE" id="PS50089">
    <property type="entry name" value="ZF_RING_2"/>
    <property type="match status" value="1"/>
</dbReference>
<keyword evidence="6" id="KW-1185">Reference proteome</keyword>
<name>A0A1X6P8A3_PORUM</name>
<dbReference type="InterPro" id="IPR013083">
    <property type="entry name" value="Znf_RING/FYVE/PHD"/>
</dbReference>
<reference evidence="5 6" key="1">
    <citation type="submission" date="2017-03" db="EMBL/GenBank/DDBJ databases">
        <title>WGS assembly of Porphyra umbilicalis.</title>
        <authorList>
            <person name="Brawley S.H."/>
            <person name="Blouin N.A."/>
            <person name="Ficko-Blean E."/>
            <person name="Wheeler G.L."/>
            <person name="Lohr M."/>
            <person name="Goodson H.V."/>
            <person name="Jenkins J.W."/>
            <person name="Blaby-Haas C.E."/>
            <person name="Helliwell K.E."/>
            <person name="Chan C."/>
            <person name="Marriage T."/>
            <person name="Bhattacharya D."/>
            <person name="Klein A.S."/>
            <person name="Badis Y."/>
            <person name="Brodie J."/>
            <person name="Cao Y."/>
            <person name="Collen J."/>
            <person name="Dittami S.M."/>
            <person name="Gachon C.M."/>
            <person name="Green B.R."/>
            <person name="Karpowicz S."/>
            <person name="Kim J.W."/>
            <person name="Kudahl U."/>
            <person name="Lin S."/>
            <person name="Michel G."/>
            <person name="Mittag M."/>
            <person name="Olson B.J."/>
            <person name="Pangilinan J."/>
            <person name="Peng Y."/>
            <person name="Qiu H."/>
            <person name="Shu S."/>
            <person name="Singer J.T."/>
            <person name="Smith A.G."/>
            <person name="Sprecher B.N."/>
            <person name="Wagner V."/>
            <person name="Wang W."/>
            <person name="Wang Z.-Y."/>
            <person name="Yan J."/>
            <person name="Yarish C."/>
            <person name="Zoeuner-Riek S."/>
            <person name="Zhuang Y."/>
            <person name="Zou Y."/>
            <person name="Lindquist E.A."/>
            <person name="Grimwood J."/>
            <person name="Barry K."/>
            <person name="Rokhsar D.S."/>
            <person name="Schmutz J."/>
            <person name="Stiller J.W."/>
            <person name="Grossman A.R."/>
            <person name="Prochnik S.E."/>
        </authorList>
    </citation>
    <scope>NUCLEOTIDE SEQUENCE [LARGE SCALE GENOMIC DNA]</scope>
    <source>
        <strain evidence="5">4086291</strain>
    </source>
</reference>
<keyword evidence="1" id="KW-0479">Metal-binding</keyword>